<comment type="similarity">
    <text evidence="1">Belongs to the protein-tyrosine phosphatase family. Non-receptor class dual specificity subfamily.</text>
</comment>
<dbReference type="PROSITE" id="PS00383">
    <property type="entry name" value="TYR_PHOSPHATASE_1"/>
    <property type="match status" value="1"/>
</dbReference>
<proteinExistence type="inferred from homology"/>
<dbReference type="EC" id="3.1.3.48" evidence="2"/>
<dbReference type="InterPro" id="IPR000340">
    <property type="entry name" value="Dual-sp_phosphatase_cat-dom"/>
</dbReference>
<feature type="domain" description="Tyrosine specific protein phosphatases" evidence="6">
    <location>
        <begin position="60"/>
        <end position="119"/>
    </location>
</feature>
<accession>A0A8C2EK54</accession>
<dbReference type="InterPro" id="IPR000387">
    <property type="entry name" value="Tyr_Pase_dom"/>
</dbReference>
<dbReference type="GO" id="GO:0004725">
    <property type="term" value="F:protein tyrosine phosphatase activity"/>
    <property type="evidence" value="ECO:0007669"/>
    <property type="project" value="UniProtKB-EC"/>
</dbReference>
<dbReference type="SUPFAM" id="SSF52799">
    <property type="entry name" value="(Phosphotyrosine protein) phosphatases II"/>
    <property type="match status" value="1"/>
</dbReference>
<name>A0A8C2EK54_CYPCA</name>
<dbReference type="AlphaFoldDB" id="A0A8C2EK54"/>
<dbReference type="Gene3D" id="3.90.190.10">
    <property type="entry name" value="Protein tyrosine phosphatase superfamily"/>
    <property type="match status" value="1"/>
</dbReference>
<dbReference type="GO" id="GO:0005737">
    <property type="term" value="C:cytoplasm"/>
    <property type="evidence" value="ECO:0007669"/>
    <property type="project" value="TreeGrafter"/>
</dbReference>
<dbReference type="InterPro" id="IPR016130">
    <property type="entry name" value="Tyr_Pase_AS"/>
</dbReference>
<evidence type="ECO:0000256" key="3">
    <source>
        <dbReference type="ARBA" id="ARBA00022801"/>
    </source>
</evidence>
<keyword evidence="4" id="KW-0904">Protein phosphatase</keyword>
<dbReference type="PROSITE" id="PS50056">
    <property type="entry name" value="TYR_PHOSPHATASE_2"/>
    <property type="match status" value="1"/>
</dbReference>
<evidence type="ECO:0000256" key="2">
    <source>
        <dbReference type="ARBA" id="ARBA00013064"/>
    </source>
</evidence>
<dbReference type="Pfam" id="PF00782">
    <property type="entry name" value="DSPc"/>
    <property type="match status" value="1"/>
</dbReference>
<dbReference type="PROSITE" id="PS50054">
    <property type="entry name" value="TYR_PHOSPHATASE_DUAL"/>
    <property type="match status" value="1"/>
</dbReference>
<reference evidence="7" key="1">
    <citation type="submission" date="2025-08" db="UniProtKB">
        <authorList>
            <consortium name="Ensembl"/>
        </authorList>
    </citation>
    <scope>IDENTIFICATION</scope>
</reference>
<sequence>LSLSVHPSHGPIGAHDYRIIKNLHITHVVNATAEISDAFPGVLRYLWLRLSDDAQQDLRQALPEASRFIAEALRGAPGGRVLVHCSLGRSRSSVLTLGFLMEHRRWSLLHAFRWLKERRACAAPNAGFLQQLSDYEELLFGHRAINCHYNTNVCRCVSIVLWFHKQTEKVLLKIFYSSALIWKARAAFRIESENLLTLR</sequence>
<keyword evidence="3" id="KW-0378">Hydrolase</keyword>
<dbReference type="PANTHER" id="PTHR10159:SF529">
    <property type="entry name" value="TYROSINE-PROTEIN PHOSPHATASE DOMAIN-CONTAINING PROTEIN"/>
    <property type="match status" value="1"/>
</dbReference>
<evidence type="ECO:0000313" key="8">
    <source>
        <dbReference type="Proteomes" id="UP000694701"/>
    </source>
</evidence>
<evidence type="ECO:0000256" key="4">
    <source>
        <dbReference type="ARBA" id="ARBA00022912"/>
    </source>
</evidence>
<evidence type="ECO:0000259" key="6">
    <source>
        <dbReference type="PROSITE" id="PS50056"/>
    </source>
</evidence>
<feature type="domain" description="Tyrosine-protein phosphatase" evidence="5">
    <location>
        <begin position="1"/>
        <end position="141"/>
    </location>
</feature>
<dbReference type="Ensembl" id="ENSCCRT00020045519.1">
    <property type="protein sequence ID" value="ENSCCRP00020041719.1"/>
    <property type="gene ID" value="ENSCCRG00020018578.1"/>
</dbReference>
<dbReference type="InterPro" id="IPR029021">
    <property type="entry name" value="Prot-tyrosine_phosphatase-like"/>
</dbReference>
<dbReference type="Proteomes" id="UP000694701">
    <property type="component" value="Unplaced"/>
</dbReference>
<organism evidence="7 8">
    <name type="scientific">Cyprinus carpio</name>
    <name type="common">Common carp</name>
    <dbReference type="NCBI Taxonomy" id="7962"/>
    <lineage>
        <taxon>Eukaryota</taxon>
        <taxon>Metazoa</taxon>
        <taxon>Chordata</taxon>
        <taxon>Craniata</taxon>
        <taxon>Vertebrata</taxon>
        <taxon>Euteleostomi</taxon>
        <taxon>Actinopterygii</taxon>
        <taxon>Neopterygii</taxon>
        <taxon>Teleostei</taxon>
        <taxon>Ostariophysi</taxon>
        <taxon>Cypriniformes</taxon>
        <taxon>Cyprinidae</taxon>
        <taxon>Cyprininae</taxon>
        <taxon>Cyprinus</taxon>
    </lineage>
</organism>
<evidence type="ECO:0000259" key="5">
    <source>
        <dbReference type="PROSITE" id="PS50054"/>
    </source>
</evidence>
<dbReference type="PANTHER" id="PTHR10159">
    <property type="entry name" value="DUAL SPECIFICITY PROTEIN PHOSPHATASE"/>
    <property type="match status" value="1"/>
</dbReference>
<evidence type="ECO:0000313" key="7">
    <source>
        <dbReference type="Ensembl" id="ENSCCRP00020041719.1"/>
    </source>
</evidence>
<dbReference type="SMART" id="SM00195">
    <property type="entry name" value="DSPc"/>
    <property type="match status" value="1"/>
</dbReference>
<protein>
    <recommendedName>
        <fullName evidence="2">protein-tyrosine-phosphatase</fullName>
        <ecNumber evidence="2">3.1.3.48</ecNumber>
    </recommendedName>
</protein>
<evidence type="ECO:0000256" key="1">
    <source>
        <dbReference type="ARBA" id="ARBA00008601"/>
    </source>
</evidence>
<dbReference type="InterPro" id="IPR020422">
    <property type="entry name" value="TYR_PHOSPHATASE_DUAL_dom"/>
</dbReference>
<dbReference type="CDD" id="cd14498">
    <property type="entry name" value="DSP"/>
    <property type="match status" value="1"/>
</dbReference>
<dbReference type="GO" id="GO:0043409">
    <property type="term" value="P:negative regulation of MAPK cascade"/>
    <property type="evidence" value="ECO:0007669"/>
    <property type="project" value="TreeGrafter"/>
</dbReference>